<dbReference type="Proteomes" id="UP000016605">
    <property type="component" value="Unassembled WGS sequence"/>
</dbReference>
<name>U2TF01_LEIAQ</name>
<dbReference type="Pfam" id="PF17677">
    <property type="entry name" value="Glyco_hydro38C2"/>
    <property type="match status" value="1"/>
</dbReference>
<dbReference type="EMBL" id="AWVQ01000035">
    <property type="protein sequence ID" value="ERK73277.1"/>
    <property type="molecule type" value="Genomic_DNA"/>
</dbReference>
<comment type="caution">
    <text evidence="2">The sequence shown here is derived from an EMBL/GenBank/DDBJ whole genome shotgun (WGS) entry which is preliminary data.</text>
</comment>
<sequence length="49" mass="5216">RVDAAVGEARTTTLLEEPLDALAAAEDGAFDLALAPFEVRTLRFTVGRV</sequence>
<gene>
    <name evidence="2" type="ORF">N136_00371</name>
</gene>
<evidence type="ECO:0000259" key="1">
    <source>
        <dbReference type="Pfam" id="PF17677"/>
    </source>
</evidence>
<reference evidence="2 3" key="1">
    <citation type="submission" date="2013-08" db="EMBL/GenBank/DDBJ databases">
        <authorList>
            <person name="Weinstock G."/>
            <person name="Sodergren E."/>
            <person name="Wylie T."/>
            <person name="Fulton L."/>
            <person name="Fulton R."/>
            <person name="Fronick C."/>
            <person name="O'Laughlin M."/>
            <person name="Godfrey J."/>
            <person name="Miner T."/>
            <person name="Herter B."/>
            <person name="Appelbaum E."/>
            <person name="Cordes M."/>
            <person name="Lek S."/>
            <person name="Wollam A."/>
            <person name="Pepin K.H."/>
            <person name="Palsikar V.B."/>
            <person name="Mitreva M."/>
            <person name="Wilson R.K."/>
        </authorList>
    </citation>
    <scope>NUCLEOTIDE SEQUENCE [LARGE SCALE GENOMIC DNA]</scope>
    <source>
        <strain evidence="2 3">ATCC 14665</strain>
    </source>
</reference>
<proteinExistence type="predicted"/>
<dbReference type="HOGENOM" id="CLU_3128840_0_0_11"/>
<evidence type="ECO:0000313" key="3">
    <source>
        <dbReference type="Proteomes" id="UP000016605"/>
    </source>
</evidence>
<organism evidence="2 3">
    <name type="scientific">Leifsonia aquatica ATCC 14665</name>
    <dbReference type="NCBI Taxonomy" id="1358026"/>
    <lineage>
        <taxon>Bacteria</taxon>
        <taxon>Bacillati</taxon>
        <taxon>Actinomycetota</taxon>
        <taxon>Actinomycetes</taxon>
        <taxon>Micrococcales</taxon>
        <taxon>Microbacteriaceae</taxon>
        <taxon>Leifsonia</taxon>
    </lineage>
</organism>
<dbReference type="PATRIC" id="fig|1358026.3.peg.330"/>
<feature type="non-terminal residue" evidence="2">
    <location>
        <position position="1"/>
    </location>
</feature>
<feature type="domain" description="Glycosyl hydrolases family 38 C-terminal" evidence="1">
    <location>
        <begin position="4"/>
        <end position="42"/>
    </location>
</feature>
<protein>
    <recommendedName>
        <fullName evidence="1">Glycosyl hydrolases family 38 C-terminal domain-containing protein</fullName>
    </recommendedName>
</protein>
<dbReference type="AlphaFoldDB" id="U2TF01"/>
<evidence type="ECO:0000313" key="2">
    <source>
        <dbReference type="EMBL" id="ERK73277.1"/>
    </source>
</evidence>
<accession>U2TF01</accession>
<dbReference type="InterPro" id="IPR041147">
    <property type="entry name" value="GH38_C"/>
</dbReference>